<dbReference type="CDD" id="cd08195">
    <property type="entry name" value="DHQS"/>
    <property type="match status" value="1"/>
</dbReference>
<comment type="similarity">
    <text evidence="6 18">Belongs to the sugar phosphate cyclases superfamily. Dehydroquinate synthase family.</text>
</comment>
<evidence type="ECO:0000256" key="16">
    <source>
        <dbReference type="ARBA" id="ARBA00023239"/>
    </source>
</evidence>
<dbReference type="GO" id="GO:0003856">
    <property type="term" value="F:3-dehydroquinate synthase activity"/>
    <property type="evidence" value="ECO:0007669"/>
    <property type="project" value="UniProtKB-UniRule"/>
</dbReference>
<dbReference type="Gene3D" id="1.20.1090.10">
    <property type="entry name" value="Dehydroquinate synthase-like - alpha domain"/>
    <property type="match status" value="1"/>
</dbReference>
<organism evidence="21 22">
    <name type="scientific">Bradyrhizobium valentinum</name>
    <dbReference type="NCBI Taxonomy" id="1518501"/>
    <lineage>
        <taxon>Bacteria</taxon>
        <taxon>Pseudomonadati</taxon>
        <taxon>Pseudomonadota</taxon>
        <taxon>Alphaproteobacteria</taxon>
        <taxon>Hyphomicrobiales</taxon>
        <taxon>Nitrobacteraceae</taxon>
        <taxon>Bradyrhizobium</taxon>
    </lineage>
</organism>
<dbReference type="OrthoDB" id="9806583at2"/>
<keyword evidence="17 18" id="KW-0170">Cobalt</keyword>
<evidence type="ECO:0000256" key="9">
    <source>
        <dbReference type="ARBA" id="ARBA00022490"/>
    </source>
</evidence>
<comment type="cofactor">
    <cofactor evidence="18">
        <name>Co(2+)</name>
        <dbReference type="ChEBI" id="CHEBI:48828"/>
    </cofactor>
    <cofactor evidence="18">
        <name>Zn(2+)</name>
        <dbReference type="ChEBI" id="CHEBI:29105"/>
    </cofactor>
    <text evidence="18">Binds 1 divalent metal cation per subunit. Can use either Co(2+) or Zn(2+).</text>
</comment>
<feature type="domain" description="3-dehydroquinate synthase C-terminal" evidence="20">
    <location>
        <begin position="191"/>
        <end position="343"/>
    </location>
</feature>
<name>A0A0R3LCT8_9BRAD</name>
<comment type="caution">
    <text evidence="18">Lacks conserved residue(s) required for the propagation of feature annotation.</text>
</comment>
<evidence type="ECO:0000259" key="19">
    <source>
        <dbReference type="Pfam" id="PF01761"/>
    </source>
</evidence>
<comment type="catalytic activity">
    <reaction evidence="1 18">
        <text>7-phospho-2-dehydro-3-deoxy-D-arabino-heptonate = 3-dehydroquinate + phosphate</text>
        <dbReference type="Rhea" id="RHEA:21968"/>
        <dbReference type="ChEBI" id="CHEBI:32364"/>
        <dbReference type="ChEBI" id="CHEBI:43474"/>
        <dbReference type="ChEBI" id="CHEBI:58394"/>
        <dbReference type="EC" id="4.2.3.4"/>
    </reaction>
</comment>
<evidence type="ECO:0000256" key="1">
    <source>
        <dbReference type="ARBA" id="ARBA00001393"/>
    </source>
</evidence>
<dbReference type="GO" id="GO:0046872">
    <property type="term" value="F:metal ion binding"/>
    <property type="evidence" value="ECO:0007669"/>
    <property type="project" value="UniProtKB-KW"/>
</dbReference>
<dbReference type="EC" id="4.2.3.4" evidence="7 18"/>
<evidence type="ECO:0000256" key="4">
    <source>
        <dbReference type="ARBA" id="ARBA00004496"/>
    </source>
</evidence>
<dbReference type="PANTHER" id="PTHR43622:SF7">
    <property type="entry name" value="3-DEHYDROQUINATE SYNTHASE, CHLOROPLASTIC"/>
    <property type="match status" value="1"/>
</dbReference>
<dbReference type="GO" id="GO:0005737">
    <property type="term" value="C:cytoplasm"/>
    <property type="evidence" value="ECO:0007669"/>
    <property type="project" value="UniProtKB-SubCell"/>
</dbReference>
<dbReference type="GO" id="GO:0009423">
    <property type="term" value="P:chorismate biosynthetic process"/>
    <property type="evidence" value="ECO:0007669"/>
    <property type="project" value="UniProtKB-UniRule"/>
</dbReference>
<dbReference type="STRING" id="1518501.CQ10_16720"/>
<sequence>MTAPLKHSAAITVEVALGERAYDIVIGRGVLASFGARVASLRPGVRTAIITDRTVARNWLEQTEASLAEAGIPTSRIIVEEGEVSKTYAGLEKVSEALIAAKIERNDLVIALGGGVVGDLAGFAAAILRRGVDFVQVPTSLLAQVDSSVGGKTGINSPQGKNLLGAFHQPVLVVADTSVLDTLSPRQFRAGYAEVAKYGVLGDDAFFTWLEANHADIFSGGAAREHAIATSCRAKAAIVSRDERETGERALLNLGHTFGHALEAATGFSDRLFHGEGVAVGMVLAAEFSAQLGMISGADAARVERHLASVGLPTHLQDIAGFAQEGLADADALMALMAQDKKVKRGKLTFILLQAIGRAVVANDVEPALVRGFLQQKLAG</sequence>
<evidence type="ECO:0000259" key="20">
    <source>
        <dbReference type="Pfam" id="PF24621"/>
    </source>
</evidence>
<feature type="binding site" evidence="18">
    <location>
        <position position="194"/>
    </location>
    <ligand>
        <name>Zn(2+)</name>
        <dbReference type="ChEBI" id="CHEBI:29105"/>
    </ligand>
</feature>
<feature type="binding site" evidence="18">
    <location>
        <position position="152"/>
    </location>
    <ligand>
        <name>NAD(+)</name>
        <dbReference type="ChEBI" id="CHEBI:57540"/>
    </ligand>
</feature>
<evidence type="ECO:0000256" key="10">
    <source>
        <dbReference type="ARBA" id="ARBA00022605"/>
    </source>
</evidence>
<feature type="binding site" evidence="18">
    <location>
        <begin position="139"/>
        <end position="140"/>
    </location>
    <ligand>
        <name>NAD(+)</name>
        <dbReference type="ChEBI" id="CHEBI:57540"/>
    </ligand>
</feature>
<dbReference type="EMBL" id="LLXX01000210">
    <property type="protein sequence ID" value="KRQ94483.1"/>
    <property type="molecule type" value="Genomic_DNA"/>
</dbReference>
<feature type="binding site" evidence="18">
    <location>
        <position position="161"/>
    </location>
    <ligand>
        <name>NAD(+)</name>
        <dbReference type="ChEBI" id="CHEBI:57540"/>
    </ligand>
</feature>
<dbReference type="GO" id="GO:0009073">
    <property type="term" value="P:aromatic amino acid family biosynthetic process"/>
    <property type="evidence" value="ECO:0007669"/>
    <property type="project" value="UniProtKB-KW"/>
</dbReference>
<dbReference type="InterPro" id="IPR056179">
    <property type="entry name" value="DHQS_C"/>
</dbReference>
<keyword evidence="14 18" id="KW-0520">NAD</keyword>
<evidence type="ECO:0000256" key="7">
    <source>
        <dbReference type="ARBA" id="ARBA00013031"/>
    </source>
</evidence>
<dbReference type="InterPro" id="IPR050071">
    <property type="entry name" value="Dehydroquinate_synthase"/>
</dbReference>
<keyword evidence="13 18" id="KW-0862">Zinc</keyword>
<evidence type="ECO:0000256" key="8">
    <source>
        <dbReference type="ARBA" id="ARBA00017684"/>
    </source>
</evidence>
<dbReference type="UniPathway" id="UPA00053">
    <property type="reaction ID" value="UER00085"/>
</dbReference>
<dbReference type="FunFam" id="3.40.50.1970:FF:000001">
    <property type="entry name" value="3-dehydroquinate synthase"/>
    <property type="match status" value="1"/>
</dbReference>
<evidence type="ECO:0000256" key="12">
    <source>
        <dbReference type="ARBA" id="ARBA00022741"/>
    </source>
</evidence>
<feature type="binding site" evidence="18">
    <location>
        <begin position="115"/>
        <end position="119"/>
    </location>
    <ligand>
        <name>NAD(+)</name>
        <dbReference type="ChEBI" id="CHEBI:57540"/>
    </ligand>
</feature>
<dbReference type="Proteomes" id="UP000051913">
    <property type="component" value="Unassembled WGS sequence"/>
</dbReference>
<dbReference type="PIRSF" id="PIRSF001455">
    <property type="entry name" value="DHQ_synth"/>
    <property type="match status" value="1"/>
</dbReference>
<dbReference type="SUPFAM" id="SSF56796">
    <property type="entry name" value="Dehydroquinate synthase-like"/>
    <property type="match status" value="1"/>
</dbReference>
<comment type="pathway">
    <text evidence="5 18">Metabolic intermediate biosynthesis; chorismate biosynthesis; chorismate from D-erythrose 4-phosphate and phosphoenolpyruvate: step 2/7.</text>
</comment>
<keyword evidence="12 18" id="KW-0547">Nucleotide-binding</keyword>
<keyword evidence="22" id="KW-1185">Reference proteome</keyword>
<dbReference type="RefSeq" id="WP_057854986.1">
    <property type="nucleotide sequence ID" value="NZ_LLXX01000210.1"/>
</dbReference>
<gene>
    <name evidence="18" type="primary">aroB</name>
    <name evidence="21" type="ORF">CP49_34030</name>
</gene>
<dbReference type="GO" id="GO:0000166">
    <property type="term" value="F:nucleotide binding"/>
    <property type="evidence" value="ECO:0007669"/>
    <property type="project" value="UniProtKB-KW"/>
</dbReference>
<comment type="subcellular location">
    <subcellularLocation>
        <location evidence="4 18">Cytoplasm</location>
    </subcellularLocation>
</comment>
<feature type="binding site" evidence="18">
    <location>
        <position position="256"/>
    </location>
    <ligand>
        <name>Zn(2+)</name>
        <dbReference type="ChEBI" id="CHEBI:29105"/>
    </ligand>
</feature>
<dbReference type="InterPro" id="IPR030963">
    <property type="entry name" value="DHQ_synth_fam"/>
</dbReference>
<evidence type="ECO:0000256" key="2">
    <source>
        <dbReference type="ARBA" id="ARBA00001911"/>
    </source>
</evidence>
<dbReference type="GO" id="GO:0008652">
    <property type="term" value="P:amino acid biosynthetic process"/>
    <property type="evidence" value="ECO:0007669"/>
    <property type="project" value="UniProtKB-KW"/>
</dbReference>
<evidence type="ECO:0000256" key="18">
    <source>
        <dbReference type="HAMAP-Rule" id="MF_00110"/>
    </source>
</evidence>
<dbReference type="InterPro" id="IPR016037">
    <property type="entry name" value="DHQ_synth_AroB"/>
</dbReference>
<feature type="binding site" evidence="18">
    <location>
        <begin position="81"/>
        <end position="86"/>
    </location>
    <ligand>
        <name>NAD(+)</name>
        <dbReference type="ChEBI" id="CHEBI:57540"/>
    </ligand>
</feature>
<evidence type="ECO:0000256" key="3">
    <source>
        <dbReference type="ARBA" id="ARBA00003485"/>
    </source>
</evidence>
<evidence type="ECO:0000313" key="22">
    <source>
        <dbReference type="Proteomes" id="UP000051913"/>
    </source>
</evidence>
<comment type="cofactor">
    <cofactor evidence="2 18">
        <name>NAD(+)</name>
        <dbReference type="ChEBI" id="CHEBI:57540"/>
    </cofactor>
</comment>
<evidence type="ECO:0000256" key="11">
    <source>
        <dbReference type="ARBA" id="ARBA00022723"/>
    </source>
</evidence>
<evidence type="ECO:0000256" key="17">
    <source>
        <dbReference type="ARBA" id="ARBA00023285"/>
    </source>
</evidence>
<comment type="caution">
    <text evidence="21">The sequence shown here is derived from an EMBL/GenBank/DDBJ whole genome shotgun (WGS) entry which is preliminary data.</text>
</comment>
<evidence type="ECO:0000256" key="5">
    <source>
        <dbReference type="ARBA" id="ARBA00004661"/>
    </source>
</evidence>
<comment type="function">
    <text evidence="3 18">Catalyzes the conversion of 3-deoxy-D-arabino-heptulosonate 7-phosphate (DAHP) to dehydroquinate (DHQ).</text>
</comment>
<keyword evidence="10 18" id="KW-0028">Amino-acid biosynthesis</keyword>
<protein>
    <recommendedName>
        <fullName evidence="8 18">3-dehydroquinate synthase</fullName>
        <shortName evidence="18">DHQS</shortName>
        <ecNumber evidence="7 18">4.2.3.4</ecNumber>
    </recommendedName>
</protein>
<keyword evidence="9 18" id="KW-0963">Cytoplasm</keyword>
<accession>A0A0R3LCT8</accession>
<evidence type="ECO:0000313" key="21">
    <source>
        <dbReference type="EMBL" id="KRQ94483.1"/>
    </source>
</evidence>
<dbReference type="PANTHER" id="PTHR43622">
    <property type="entry name" value="3-DEHYDROQUINATE SYNTHASE"/>
    <property type="match status" value="1"/>
</dbReference>
<feature type="binding site" evidence="18">
    <location>
        <position position="274"/>
    </location>
    <ligand>
        <name>Zn(2+)</name>
        <dbReference type="ChEBI" id="CHEBI:29105"/>
    </ligand>
</feature>
<proteinExistence type="inferred from homology"/>
<dbReference type="HAMAP" id="MF_00110">
    <property type="entry name" value="DHQ_synthase"/>
    <property type="match status" value="1"/>
</dbReference>
<dbReference type="Pfam" id="PF24621">
    <property type="entry name" value="DHQS_C"/>
    <property type="match status" value="1"/>
</dbReference>
<dbReference type="Gene3D" id="3.40.50.1970">
    <property type="match status" value="1"/>
</dbReference>
<keyword evidence="15 18" id="KW-0057">Aromatic amino acid biosynthesis</keyword>
<dbReference type="NCBIfam" id="TIGR01357">
    <property type="entry name" value="aroB"/>
    <property type="match status" value="1"/>
</dbReference>
<dbReference type="InterPro" id="IPR030960">
    <property type="entry name" value="DHQS/DOIS_N"/>
</dbReference>
<keyword evidence="16 18" id="KW-0456">Lyase</keyword>
<evidence type="ECO:0000256" key="13">
    <source>
        <dbReference type="ARBA" id="ARBA00022833"/>
    </source>
</evidence>
<evidence type="ECO:0000256" key="6">
    <source>
        <dbReference type="ARBA" id="ARBA00005412"/>
    </source>
</evidence>
<feature type="domain" description="3-dehydroquinate synthase N-terminal" evidence="19">
    <location>
        <begin position="77"/>
        <end position="189"/>
    </location>
</feature>
<evidence type="ECO:0000256" key="15">
    <source>
        <dbReference type="ARBA" id="ARBA00023141"/>
    </source>
</evidence>
<dbReference type="Pfam" id="PF01761">
    <property type="entry name" value="DHQ_synthase"/>
    <property type="match status" value="1"/>
</dbReference>
<dbReference type="AlphaFoldDB" id="A0A0R3LCT8"/>
<evidence type="ECO:0000256" key="14">
    <source>
        <dbReference type="ARBA" id="ARBA00023027"/>
    </source>
</evidence>
<reference evidence="21 22" key="1">
    <citation type="submission" date="2014-03" db="EMBL/GenBank/DDBJ databases">
        <title>Bradyrhizobium valentinum sp. nov., isolated from effective nodules of Lupinus mariae-josephae, a lupine endemic of basic-lime soils in Eastern Spain.</title>
        <authorList>
            <person name="Duran D."/>
            <person name="Rey L."/>
            <person name="Navarro A."/>
            <person name="Busquets A."/>
            <person name="Imperial J."/>
            <person name="Ruiz-Argueso T."/>
        </authorList>
    </citation>
    <scope>NUCLEOTIDE SEQUENCE [LARGE SCALE GENOMIC DNA]</scope>
    <source>
        <strain evidence="21 22">LmjM3</strain>
    </source>
</reference>
<keyword evidence="11 18" id="KW-0479">Metal-binding</keyword>